<dbReference type="OrthoDB" id="9181276at2"/>
<proteinExistence type="predicted"/>
<organism evidence="2 3">
    <name type="scientific">Chromatocurvus halotolerans</name>
    <dbReference type="NCBI Taxonomy" id="1132028"/>
    <lineage>
        <taxon>Bacteria</taxon>
        <taxon>Pseudomonadati</taxon>
        <taxon>Pseudomonadota</taxon>
        <taxon>Gammaproteobacteria</taxon>
        <taxon>Cellvibrionales</taxon>
        <taxon>Halieaceae</taxon>
        <taxon>Chromatocurvus</taxon>
    </lineage>
</organism>
<name>A0A4R2KM38_9GAMM</name>
<dbReference type="Proteomes" id="UP000294980">
    <property type="component" value="Unassembled WGS sequence"/>
</dbReference>
<comment type="caution">
    <text evidence="2">The sequence shown here is derived from an EMBL/GenBank/DDBJ whole genome shotgun (WGS) entry which is preliminary data.</text>
</comment>
<keyword evidence="1" id="KW-0472">Membrane</keyword>
<sequence length="141" mass="15932">MDDFTKRYALVLAAVAVLGLAWWVFNRDNVAAEINATLERDAELADYPYTFRVVRIDEGVATVTSPRSARVPVMQFLRTAFPELADVPVDHPDMTAAQERLVAMQSRAADIISDHAEVRAVEWQIDEDWYSSRGVYIDTAR</sequence>
<evidence type="ECO:0000313" key="2">
    <source>
        <dbReference type="EMBL" id="TCO74494.1"/>
    </source>
</evidence>
<dbReference type="AlphaFoldDB" id="A0A4R2KM38"/>
<keyword evidence="1" id="KW-0812">Transmembrane</keyword>
<protein>
    <recommendedName>
        <fullName evidence="4">Glutamate-ammonia-ligase adenylyltransferase</fullName>
    </recommendedName>
</protein>
<accession>A0A4R2KM38</accession>
<dbReference type="EMBL" id="SLWX01000013">
    <property type="protein sequence ID" value="TCO74494.1"/>
    <property type="molecule type" value="Genomic_DNA"/>
</dbReference>
<feature type="transmembrane region" description="Helical" evidence="1">
    <location>
        <begin position="7"/>
        <end position="25"/>
    </location>
</feature>
<dbReference type="RefSeq" id="WP_117318977.1">
    <property type="nucleotide sequence ID" value="NZ_QQSW01000017.1"/>
</dbReference>
<evidence type="ECO:0000256" key="1">
    <source>
        <dbReference type="SAM" id="Phobius"/>
    </source>
</evidence>
<keyword evidence="3" id="KW-1185">Reference proteome</keyword>
<keyword evidence="1" id="KW-1133">Transmembrane helix</keyword>
<gene>
    <name evidence="2" type="ORF">EV688_11348</name>
</gene>
<evidence type="ECO:0000313" key="3">
    <source>
        <dbReference type="Proteomes" id="UP000294980"/>
    </source>
</evidence>
<evidence type="ECO:0008006" key="4">
    <source>
        <dbReference type="Google" id="ProtNLM"/>
    </source>
</evidence>
<reference evidence="2 3" key="1">
    <citation type="submission" date="2019-03" db="EMBL/GenBank/DDBJ databases">
        <title>Genomic Encyclopedia of Type Strains, Phase IV (KMG-IV): sequencing the most valuable type-strain genomes for metagenomic binning, comparative biology and taxonomic classification.</title>
        <authorList>
            <person name="Goeker M."/>
        </authorList>
    </citation>
    <scope>NUCLEOTIDE SEQUENCE [LARGE SCALE GENOMIC DNA]</scope>
    <source>
        <strain evidence="2 3">DSM 23344</strain>
    </source>
</reference>